<evidence type="ECO:0000256" key="1">
    <source>
        <dbReference type="SAM" id="MobiDB-lite"/>
    </source>
</evidence>
<comment type="caution">
    <text evidence="2">The sequence shown here is derived from an EMBL/GenBank/DDBJ whole genome shotgun (WGS) entry which is preliminary data.</text>
</comment>
<evidence type="ECO:0000313" key="3">
    <source>
        <dbReference type="Proteomes" id="UP000828390"/>
    </source>
</evidence>
<dbReference type="Proteomes" id="UP000828390">
    <property type="component" value="Unassembled WGS sequence"/>
</dbReference>
<protein>
    <submittedName>
        <fullName evidence="2">Uncharacterized protein</fullName>
    </submittedName>
</protein>
<accession>A0A9D4M0P1</accession>
<dbReference type="AlphaFoldDB" id="A0A9D4M0P1"/>
<gene>
    <name evidence="2" type="ORF">DPMN_030817</name>
</gene>
<proteinExistence type="predicted"/>
<keyword evidence="3" id="KW-1185">Reference proteome</keyword>
<reference evidence="2" key="1">
    <citation type="journal article" date="2019" name="bioRxiv">
        <title>The Genome of the Zebra Mussel, Dreissena polymorpha: A Resource for Invasive Species Research.</title>
        <authorList>
            <person name="McCartney M.A."/>
            <person name="Auch B."/>
            <person name="Kono T."/>
            <person name="Mallez S."/>
            <person name="Zhang Y."/>
            <person name="Obille A."/>
            <person name="Becker A."/>
            <person name="Abrahante J.E."/>
            <person name="Garbe J."/>
            <person name="Badalamenti J.P."/>
            <person name="Herman A."/>
            <person name="Mangelson H."/>
            <person name="Liachko I."/>
            <person name="Sullivan S."/>
            <person name="Sone E.D."/>
            <person name="Koren S."/>
            <person name="Silverstein K.A.T."/>
            <person name="Beckman K.B."/>
            <person name="Gohl D.M."/>
        </authorList>
    </citation>
    <scope>NUCLEOTIDE SEQUENCE</scope>
    <source>
        <strain evidence="2">Duluth1</strain>
        <tissue evidence="2">Whole animal</tissue>
    </source>
</reference>
<sequence length="73" mass="8097">MLKGHEDAVWSDHVRGLVDLRVAVRELKLLLVLYRLQLSINLNANRHGLVHCEGLKTSPGPPPTAAPHKPGYK</sequence>
<organism evidence="2 3">
    <name type="scientific">Dreissena polymorpha</name>
    <name type="common">Zebra mussel</name>
    <name type="synonym">Mytilus polymorpha</name>
    <dbReference type="NCBI Taxonomy" id="45954"/>
    <lineage>
        <taxon>Eukaryota</taxon>
        <taxon>Metazoa</taxon>
        <taxon>Spiralia</taxon>
        <taxon>Lophotrochozoa</taxon>
        <taxon>Mollusca</taxon>
        <taxon>Bivalvia</taxon>
        <taxon>Autobranchia</taxon>
        <taxon>Heteroconchia</taxon>
        <taxon>Euheterodonta</taxon>
        <taxon>Imparidentia</taxon>
        <taxon>Neoheterodontei</taxon>
        <taxon>Myida</taxon>
        <taxon>Dreissenoidea</taxon>
        <taxon>Dreissenidae</taxon>
        <taxon>Dreissena</taxon>
    </lineage>
</organism>
<name>A0A9D4M0P1_DREPO</name>
<evidence type="ECO:0000313" key="2">
    <source>
        <dbReference type="EMBL" id="KAH3867685.1"/>
    </source>
</evidence>
<reference evidence="2" key="2">
    <citation type="submission" date="2020-11" db="EMBL/GenBank/DDBJ databases">
        <authorList>
            <person name="McCartney M.A."/>
            <person name="Auch B."/>
            <person name="Kono T."/>
            <person name="Mallez S."/>
            <person name="Becker A."/>
            <person name="Gohl D.M."/>
            <person name="Silverstein K.A.T."/>
            <person name="Koren S."/>
            <person name="Bechman K.B."/>
            <person name="Herman A."/>
            <person name="Abrahante J.E."/>
            <person name="Garbe J."/>
        </authorList>
    </citation>
    <scope>NUCLEOTIDE SEQUENCE</scope>
    <source>
        <strain evidence="2">Duluth1</strain>
        <tissue evidence="2">Whole animal</tissue>
    </source>
</reference>
<dbReference type="EMBL" id="JAIWYP010000002">
    <property type="protein sequence ID" value="KAH3867685.1"/>
    <property type="molecule type" value="Genomic_DNA"/>
</dbReference>
<feature type="region of interest" description="Disordered" evidence="1">
    <location>
        <begin position="54"/>
        <end position="73"/>
    </location>
</feature>